<accession>R4KM79</accession>
<dbReference type="OrthoDB" id="9808140at2"/>
<keyword evidence="2" id="KW-1185">Reference proteome</keyword>
<protein>
    <recommendedName>
        <fullName evidence="3">Glycosyltransferase</fullName>
    </recommendedName>
</protein>
<dbReference type="HOGENOM" id="CLU_784644_0_0_9"/>
<dbReference type="EMBL" id="CP003273">
    <property type="protein sequence ID" value="AGL03789.1"/>
    <property type="molecule type" value="Genomic_DNA"/>
</dbReference>
<evidence type="ECO:0000313" key="1">
    <source>
        <dbReference type="EMBL" id="AGL03789.1"/>
    </source>
</evidence>
<proteinExistence type="predicted"/>
<evidence type="ECO:0000313" key="2">
    <source>
        <dbReference type="Proteomes" id="UP000013520"/>
    </source>
</evidence>
<evidence type="ECO:0008006" key="3">
    <source>
        <dbReference type="Google" id="ProtNLM"/>
    </source>
</evidence>
<dbReference type="AlphaFoldDB" id="R4KM79"/>
<organism evidence="1 2">
    <name type="scientific">Desulfoscipio gibsoniae DSM 7213</name>
    <dbReference type="NCBI Taxonomy" id="767817"/>
    <lineage>
        <taxon>Bacteria</taxon>
        <taxon>Bacillati</taxon>
        <taxon>Bacillota</taxon>
        <taxon>Clostridia</taxon>
        <taxon>Eubacteriales</taxon>
        <taxon>Desulfallaceae</taxon>
        <taxon>Desulfoscipio</taxon>
    </lineage>
</organism>
<dbReference type="eggNOG" id="COG0438">
    <property type="taxonomic scope" value="Bacteria"/>
</dbReference>
<dbReference type="RefSeq" id="WP_006522367.1">
    <property type="nucleotide sequence ID" value="NC_021184.1"/>
</dbReference>
<dbReference type="KEGG" id="dgi:Desgi_4562"/>
<dbReference type="Proteomes" id="UP000013520">
    <property type="component" value="Chromosome"/>
</dbReference>
<dbReference type="STRING" id="767817.Desgi_4562"/>
<sequence length="353" mass="40706">MSFNFKNTTSCFFHLLKNRLTFKERDIKWIQTMQQDQPLVISIMHPDWRGIRSSTLQLYPYHYFVDDNVSKQDSKYIANVLIESGCQKFLFSGLANGHIRVLKELHRISPNSKKYILWHANFLQSAEKYVWNSFKTILSFHKQGIFYKIGFVKKGMAEVLSKQGYRTGFVMNFVPMSVESPSIPQEGGPHLGIWYIEENWRKQPFAMMAATTLIKDAVLHMPKVSKRSKDFISTMGLNATYTNEPIPQQDMPSVLGKMHLNLYVTLSECAPMLPLESLSVGVPCLVGPSSHLFTDDQYLAQRLIVPYPDSAHIIGRYIEKALPERDKIVKRYIEYSKTYNVRARESALAFVND</sequence>
<reference evidence="1 2" key="1">
    <citation type="submission" date="2012-01" db="EMBL/GenBank/DDBJ databases">
        <title>Complete sequence of Desulfotomaculum gibsoniae DSM 7213.</title>
        <authorList>
            <consortium name="US DOE Joint Genome Institute"/>
            <person name="Lucas S."/>
            <person name="Han J."/>
            <person name="Lapidus A."/>
            <person name="Cheng J.-F."/>
            <person name="Goodwin L."/>
            <person name="Pitluck S."/>
            <person name="Peters L."/>
            <person name="Ovchinnikova G."/>
            <person name="Teshima H."/>
            <person name="Detter J.C."/>
            <person name="Han C."/>
            <person name="Tapia R."/>
            <person name="Land M."/>
            <person name="Hauser L."/>
            <person name="Kyrpides N."/>
            <person name="Ivanova N."/>
            <person name="Pagani I."/>
            <person name="Parshina S."/>
            <person name="Plugge C."/>
            <person name="Muyzer G."/>
            <person name="Kuever J."/>
            <person name="Ivanova A."/>
            <person name="Nazina T."/>
            <person name="Klenk H.-P."/>
            <person name="Brambilla E."/>
            <person name="Spring S."/>
            <person name="Stams A.F."/>
            <person name="Woyke T."/>
        </authorList>
    </citation>
    <scope>NUCLEOTIDE SEQUENCE [LARGE SCALE GENOMIC DNA]</scope>
    <source>
        <strain evidence="1 2">DSM 7213</strain>
    </source>
</reference>
<gene>
    <name evidence="1" type="ORF">Desgi_4562</name>
</gene>
<name>R4KM79_9FIRM</name>